<proteinExistence type="predicted"/>
<dbReference type="Proteomes" id="UP000095286">
    <property type="component" value="Unplaced"/>
</dbReference>
<protein>
    <submittedName>
        <fullName evidence="2">Uncharacterized protein</fullName>
    </submittedName>
</protein>
<dbReference type="WBParaSite" id="RSKR_0001106600.1">
    <property type="protein sequence ID" value="RSKR_0001106600.1"/>
    <property type="gene ID" value="RSKR_0001106600"/>
</dbReference>
<organism evidence="1 2">
    <name type="scientific">Rhabditophanes sp. KR3021</name>
    <dbReference type="NCBI Taxonomy" id="114890"/>
    <lineage>
        <taxon>Eukaryota</taxon>
        <taxon>Metazoa</taxon>
        <taxon>Ecdysozoa</taxon>
        <taxon>Nematoda</taxon>
        <taxon>Chromadorea</taxon>
        <taxon>Rhabditida</taxon>
        <taxon>Tylenchina</taxon>
        <taxon>Panagrolaimomorpha</taxon>
        <taxon>Strongyloidoidea</taxon>
        <taxon>Alloionematidae</taxon>
        <taxon>Rhabditophanes</taxon>
    </lineage>
</organism>
<name>A0AC35UFK1_9BILA</name>
<sequence>MIRSSELPYAGTIVSSPTNSTFDISEPVPIEPLNLIGTVDSRHTNREPKSSTTIPQITRPTPGTRKVTSVRPQTGFRQTKLSTFLKTKSKFTCQFICVTSLILVPICIFIVIMIMSGDATV</sequence>
<reference evidence="2" key="1">
    <citation type="submission" date="2016-11" db="UniProtKB">
        <authorList>
            <consortium name="WormBaseParasite"/>
        </authorList>
    </citation>
    <scope>IDENTIFICATION</scope>
    <source>
        <strain evidence="2">KR3021</strain>
    </source>
</reference>
<evidence type="ECO:0000313" key="1">
    <source>
        <dbReference type="Proteomes" id="UP000095286"/>
    </source>
</evidence>
<accession>A0AC35UFK1</accession>
<evidence type="ECO:0000313" key="2">
    <source>
        <dbReference type="WBParaSite" id="RSKR_0001106600.1"/>
    </source>
</evidence>